<dbReference type="Proteomes" id="UP001501510">
    <property type="component" value="Unassembled WGS sequence"/>
</dbReference>
<feature type="transmembrane region" description="Helical" evidence="7">
    <location>
        <begin position="260"/>
        <end position="278"/>
    </location>
</feature>
<gene>
    <name evidence="9" type="ORF">GCM10008906_14770</name>
</gene>
<keyword evidence="5 7" id="KW-1133">Transmembrane helix</keyword>
<keyword evidence="3" id="KW-1003">Cell membrane</keyword>
<feature type="transmembrane region" description="Helical" evidence="7">
    <location>
        <begin position="229"/>
        <end position="248"/>
    </location>
</feature>
<dbReference type="SUPFAM" id="SSF103481">
    <property type="entry name" value="Multidrug resistance efflux transporter EmrE"/>
    <property type="match status" value="2"/>
</dbReference>
<proteinExistence type="inferred from homology"/>
<evidence type="ECO:0000256" key="7">
    <source>
        <dbReference type="SAM" id="Phobius"/>
    </source>
</evidence>
<accession>A0ABN1JEU0</accession>
<organism evidence="9 10">
    <name type="scientific">Clostridium oceanicum</name>
    <dbReference type="NCBI Taxonomy" id="1543"/>
    <lineage>
        <taxon>Bacteria</taxon>
        <taxon>Bacillati</taxon>
        <taxon>Bacillota</taxon>
        <taxon>Clostridia</taxon>
        <taxon>Eubacteriales</taxon>
        <taxon>Clostridiaceae</taxon>
        <taxon>Clostridium</taxon>
    </lineage>
</organism>
<feature type="transmembrane region" description="Helical" evidence="7">
    <location>
        <begin position="170"/>
        <end position="186"/>
    </location>
</feature>
<reference evidence="9 10" key="1">
    <citation type="journal article" date="2019" name="Int. J. Syst. Evol. Microbiol.">
        <title>The Global Catalogue of Microorganisms (GCM) 10K type strain sequencing project: providing services to taxonomists for standard genome sequencing and annotation.</title>
        <authorList>
            <consortium name="The Broad Institute Genomics Platform"/>
            <consortium name="The Broad Institute Genome Sequencing Center for Infectious Disease"/>
            <person name="Wu L."/>
            <person name="Ma J."/>
        </authorList>
    </citation>
    <scope>NUCLEOTIDE SEQUENCE [LARGE SCALE GENOMIC DNA]</scope>
    <source>
        <strain evidence="9 10">JCM 1407</strain>
    </source>
</reference>
<evidence type="ECO:0000256" key="5">
    <source>
        <dbReference type="ARBA" id="ARBA00022989"/>
    </source>
</evidence>
<dbReference type="InterPro" id="IPR050638">
    <property type="entry name" value="AA-Vitamin_Transporters"/>
</dbReference>
<feature type="domain" description="EamA" evidence="8">
    <location>
        <begin position="15"/>
        <end position="155"/>
    </location>
</feature>
<evidence type="ECO:0000256" key="4">
    <source>
        <dbReference type="ARBA" id="ARBA00022692"/>
    </source>
</evidence>
<feature type="transmembrane region" description="Helical" evidence="7">
    <location>
        <begin position="112"/>
        <end position="131"/>
    </location>
</feature>
<comment type="caution">
    <text evidence="9">The sequence shown here is derived from an EMBL/GenBank/DDBJ whole genome shotgun (WGS) entry which is preliminary data.</text>
</comment>
<protein>
    <submittedName>
        <fullName evidence="9">DMT family transporter</fullName>
    </submittedName>
</protein>
<evidence type="ECO:0000256" key="3">
    <source>
        <dbReference type="ARBA" id="ARBA00022475"/>
    </source>
</evidence>
<keyword evidence="10" id="KW-1185">Reference proteome</keyword>
<feature type="transmembrane region" description="Helical" evidence="7">
    <location>
        <begin position="45"/>
        <end position="70"/>
    </location>
</feature>
<evidence type="ECO:0000313" key="9">
    <source>
        <dbReference type="EMBL" id="GAA0737967.1"/>
    </source>
</evidence>
<evidence type="ECO:0000256" key="2">
    <source>
        <dbReference type="ARBA" id="ARBA00007362"/>
    </source>
</evidence>
<feature type="transmembrane region" description="Helical" evidence="7">
    <location>
        <begin position="82"/>
        <end position="100"/>
    </location>
</feature>
<feature type="transmembrane region" description="Helical" evidence="7">
    <location>
        <begin position="284"/>
        <end position="305"/>
    </location>
</feature>
<feature type="domain" description="EamA" evidence="8">
    <location>
        <begin position="167"/>
        <end position="302"/>
    </location>
</feature>
<name>A0ABN1JEU0_9CLOT</name>
<evidence type="ECO:0000256" key="1">
    <source>
        <dbReference type="ARBA" id="ARBA00004651"/>
    </source>
</evidence>
<dbReference type="PANTHER" id="PTHR32322:SF18">
    <property type="entry name" value="S-ADENOSYLMETHIONINE_S-ADENOSYLHOMOCYSTEINE TRANSPORTER"/>
    <property type="match status" value="1"/>
</dbReference>
<dbReference type="PANTHER" id="PTHR32322">
    <property type="entry name" value="INNER MEMBRANE TRANSPORTER"/>
    <property type="match status" value="1"/>
</dbReference>
<comment type="subcellular location">
    <subcellularLocation>
        <location evidence="1">Cell membrane</location>
        <topology evidence="1">Multi-pass membrane protein</topology>
    </subcellularLocation>
</comment>
<dbReference type="RefSeq" id="WP_343760391.1">
    <property type="nucleotide sequence ID" value="NZ_BAAACG010000008.1"/>
</dbReference>
<evidence type="ECO:0000259" key="8">
    <source>
        <dbReference type="Pfam" id="PF00892"/>
    </source>
</evidence>
<keyword evidence="4 7" id="KW-0812">Transmembrane</keyword>
<feature type="transmembrane region" description="Helical" evidence="7">
    <location>
        <begin position="198"/>
        <end position="217"/>
    </location>
</feature>
<dbReference type="InterPro" id="IPR000620">
    <property type="entry name" value="EamA_dom"/>
</dbReference>
<comment type="similarity">
    <text evidence="2">Belongs to the EamA transporter family.</text>
</comment>
<dbReference type="Pfam" id="PF00892">
    <property type="entry name" value="EamA"/>
    <property type="match status" value="2"/>
</dbReference>
<dbReference type="EMBL" id="BAAACG010000008">
    <property type="protein sequence ID" value="GAA0737967.1"/>
    <property type="molecule type" value="Genomic_DNA"/>
</dbReference>
<sequence length="323" mass="36032">MSKNKLFSSNPSKTLLVILACILWGSAFPLLKITYKEMNIPASDMSAKIFLAGIRFFMASILIFLFSTIVIKKSIKIKKNKFLPLLGLGIFQTSINYFLFYTGVGNSSGIKASIIGSLSVFFVIVLAHFLYSNDRINFSKVIGLILGFLGIISVNWTSSFQFTFSFKGEGFLVISSFITACCTLYSKHISKKINTILITGWQMFLGSLFLLFIGYTNTSINALVFTPKVIILIIYSAFLSATAFSIWFTLLKYNKASEIALYKFTVPISGSILSSIFLPTEKFTFHITLGLALVAIGIIFVNSNIKSICFFKKQHKLQNGYKK</sequence>
<evidence type="ECO:0000256" key="6">
    <source>
        <dbReference type="ARBA" id="ARBA00023136"/>
    </source>
</evidence>
<evidence type="ECO:0000313" key="10">
    <source>
        <dbReference type="Proteomes" id="UP001501510"/>
    </source>
</evidence>
<keyword evidence="6 7" id="KW-0472">Membrane</keyword>
<dbReference type="InterPro" id="IPR037185">
    <property type="entry name" value="EmrE-like"/>
</dbReference>
<feature type="transmembrane region" description="Helical" evidence="7">
    <location>
        <begin position="138"/>
        <end position="158"/>
    </location>
</feature>